<name>A0ABD3IVW4_EUCGL</name>
<dbReference type="Proteomes" id="UP001634007">
    <property type="component" value="Unassembled WGS sequence"/>
</dbReference>
<dbReference type="EMBL" id="JBJKBG010000010">
    <property type="protein sequence ID" value="KAL3718176.1"/>
    <property type="molecule type" value="Genomic_DNA"/>
</dbReference>
<dbReference type="InterPro" id="IPR023213">
    <property type="entry name" value="CAT-like_dom_sf"/>
</dbReference>
<proteinExistence type="inferred from homology"/>
<dbReference type="PANTHER" id="PTHR31642:SF318">
    <property type="entry name" value="OMEGA-HYDROXYPALMITATE O-FERULOYL TRANSFERASE"/>
    <property type="match status" value="1"/>
</dbReference>
<evidence type="ECO:0000313" key="2">
    <source>
        <dbReference type="EMBL" id="KAL3718176.1"/>
    </source>
</evidence>
<dbReference type="Pfam" id="PF02458">
    <property type="entry name" value="Transferase"/>
    <property type="match status" value="1"/>
</dbReference>
<sequence>MSFQNSPMEALAKKNVLKIERSNPIVILPEHETPESSLFLTSLDQVAPAMVPSVYSFDRSGAKVVDVIKQALARILVHYYPIAGRLAINSQGKLVVDCQKKLGVPFVEAVADCGIENLGDKRLLDSDILDKLVYRDPMEHILEVAPLLTAQVTKFKCGGFTLGIALNHCMADGVSAMNFMNAWAEIARGKPLSLVPYHDRTILKSRVPPQITGPYNEFVHISDVSNMTAIYEEQQLVYKSFHFDAEKLATVKRMATKNQQVTSSYTSFIALAALVWRARSVALKMKLHQQSKLLLLVDFRSRLKTPLPDGYFGNAVAMPCCLCTMGELTEEPISASAERIKKAIESVTDDYIRSRIDYLDMNRLEGLPVGTLIISSWVRLEYGQTDFGWGEPRFGIGGLPSSSCMFMSEGREKGIAAMLGLPLSAMNTFEKLVCDLNDTQHTNSGIQS</sequence>
<evidence type="ECO:0000313" key="3">
    <source>
        <dbReference type="Proteomes" id="UP001634007"/>
    </source>
</evidence>
<keyword evidence="3" id="KW-1185">Reference proteome</keyword>
<comment type="similarity">
    <text evidence="1">Belongs to the plant acyltransferase family.</text>
</comment>
<dbReference type="Gene3D" id="3.30.559.10">
    <property type="entry name" value="Chloramphenicol acetyltransferase-like domain"/>
    <property type="match status" value="2"/>
</dbReference>
<organism evidence="2 3">
    <name type="scientific">Eucalyptus globulus</name>
    <name type="common">Tasmanian blue gum</name>
    <dbReference type="NCBI Taxonomy" id="34317"/>
    <lineage>
        <taxon>Eukaryota</taxon>
        <taxon>Viridiplantae</taxon>
        <taxon>Streptophyta</taxon>
        <taxon>Embryophyta</taxon>
        <taxon>Tracheophyta</taxon>
        <taxon>Spermatophyta</taxon>
        <taxon>Magnoliopsida</taxon>
        <taxon>eudicotyledons</taxon>
        <taxon>Gunneridae</taxon>
        <taxon>Pentapetalae</taxon>
        <taxon>rosids</taxon>
        <taxon>malvids</taxon>
        <taxon>Myrtales</taxon>
        <taxon>Myrtaceae</taxon>
        <taxon>Myrtoideae</taxon>
        <taxon>Eucalypteae</taxon>
        <taxon>Eucalyptus</taxon>
    </lineage>
</organism>
<protein>
    <submittedName>
        <fullName evidence="2">Uncharacterized protein</fullName>
    </submittedName>
</protein>
<reference evidence="2 3" key="1">
    <citation type="submission" date="2024-11" db="EMBL/GenBank/DDBJ databases">
        <title>Chromosome-level genome assembly of Eucalyptus globulus Labill. provides insights into its genome evolution.</title>
        <authorList>
            <person name="Li X."/>
        </authorList>
    </citation>
    <scope>NUCLEOTIDE SEQUENCE [LARGE SCALE GENOMIC DNA]</scope>
    <source>
        <strain evidence="2">CL2024</strain>
        <tissue evidence="2">Fresh tender leaves</tissue>
    </source>
</reference>
<dbReference type="PANTHER" id="PTHR31642">
    <property type="entry name" value="TRICHOTHECENE 3-O-ACETYLTRANSFERASE"/>
    <property type="match status" value="1"/>
</dbReference>
<gene>
    <name evidence="2" type="ORF">ACJRO7_003329</name>
</gene>
<dbReference type="AlphaFoldDB" id="A0ABD3IVW4"/>
<dbReference type="InterPro" id="IPR050317">
    <property type="entry name" value="Plant_Fungal_Acyltransferase"/>
</dbReference>
<evidence type="ECO:0000256" key="1">
    <source>
        <dbReference type="ARBA" id="ARBA00009861"/>
    </source>
</evidence>
<comment type="caution">
    <text evidence="2">The sequence shown here is derived from an EMBL/GenBank/DDBJ whole genome shotgun (WGS) entry which is preliminary data.</text>
</comment>
<accession>A0ABD3IVW4</accession>